<accession>A0A5C7HEH3</accession>
<evidence type="ECO:0000313" key="6">
    <source>
        <dbReference type="Proteomes" id="UP000323000"/>
    </source>
</evidence>
<protein>
    <submittedName>
        <fullName evidence="5">Uncharacterized protein</fullName>
    </submittedName>
</protein>
<dbReference type="InterPro" id="IPR002110">
    <property type="entry name" value="Ankyrin_rpt"/>
</dbReference>
<feature type="transmembrane region" description="Helical" evidence="4">
    <location>
        <begin position="1124"/>
        <end position="1147"/>
    </location>
</feature>
<keyword evidence="4" id="KW-1133">Transmembrane helix</keyword>
<feature type="repeat" description="ANK" evidence="3">
    <location>
        <begin position="336"/>
        <end position="358"/>
    </location>
</feature>
<feature type="repeat" description="ANK" evidence="3">
    <location>
        <begin position="932"/>
        <end position="954"/>
    </location>
</feature>
<dbReference type="Proteomes" id="UP000323000">
    <property type="component" value="Chromosome 9"/>
</dbReference>
<evidence type="ECO:0000256" key="1">
    <source>
        <dbReference type="ARBA" id="ARBA00022737"/>
    </source>
</evidence>
<dbReference type="PANTHER" id="PTHR24186:SF46">
    <property type="entry name" value="PROTEIN ACCELERATED CELL DEATH 6-LIKE"/>
    <property type="match status" value="1"/>
</dbReference>
<feature type="repeat" description="ANK" evidence="3">
    <location>
        <begin position="706"/>
        <end position="738"/>
    </location>
</feature>
<feature type="transmembrane region" description="Helical" evidence="4">
    <location>
        <begin position="578"/>
        <end position="599"/>
    </location>
</feature>
<dbReference type="InterPro" id="IPR036770">
    <property type="entry name" value="Ankyrin_rpt-contain_sf"/>
</dbReference>
<dbReference type="Gene3D" id="1.25.40.20">
    <property type="entry name" value="Ankyrin repeat-containing domain"/>
    <property type="match status" value="2"/>
</dbReference>
<dbReference type="PROSITE" id="PS50297">
    <property type="entry name" value="ANK_REP_REGION"/>
    <property type="match status" value="11"/>
</dbReference>
<organism evidence="5 6">
    <name type="scientific">Acer yangbiense</name>
    <dbReference type="NCBI Taxonomy" id="1000413"/>
    <lineage>
        <taxon>Eukaryota</taxon>
        <taxon>Viridiplantae</taxon>
        <taxon>Streptophyta</taxon>
        <taxon>Embryophyta</taxon>
        <taxon>Tracheophyta</taxon>
        <taxon>Spermatophyta</taxon>
        <taxon>Magnoliopsida</taxon>
        <taxon>eudicotyledons</taxon>
        <taxon>Gunneridae</taxon>
        <taxon>Pentapetalae</taxon>
        <taxon>rosids</taxon>
        <taxon>malvids</taxon>
        <taxon>Sapindales</taxon>
        <taxon>Sapindaceae</taxon>
        <taxon>Hippocastanoideae</taxon>
        <taxon>Acereae</taxon>
        <taxon>Acer</taxon>
    </lineage>
</organism>
<name>A0A5C7HEH3_9ROSI</name>
<feature type="transmembrane region" description="Helical" evidence="4">
    <location>
        <begin position="1167"/>
        <end position="1193"/>
    </location>
</feature>
<feature type="transmembrane region" description="Helical" evidence="4">
    <location>
        <begin position="1056"/>
        <end position="1080"/>
    </location>
</feature>
<gene>
    <name evidence="5" type="ORF">EZV62_020434</name>
</gene>
<feature type="repeat" description="ANK" evidence="3">
    <location>
        <begin position="672"/>
        <end position="695"/>
    </location>
</feature>
<feature type="repeat" description="ANK" evidence="3">
    <location>
        <begin position="110"/>
        <end position="142"/>
    </location>
</feature>
<dbReference type="GO" id="GO:0005886">
    <property type="term" value="C:plasma membrane"/>
    <property type="evidence" value="ECO:0007669"/>
    <property type="project" value="TreeGrafter"/>
</dbReference>
<feature type="transmembrane region" description="Helical" evidence="4">
    <location>
        <begin position="498"/>
        <end position="518"/>
    </location>
</feature>
<feature type="repeat" description="ANK" evidence="3">
    <location>
        <begin position="76"/>
        <end position="96"/>
    </location>
</feature>
<keyword evidence="2 3" id="KW-0040">ANK repeat</keyword>
<sequence>MYISHLLAICANIAAHHSLFSVVGIREASCLKAYCRKLIMKPAHFQAALDGNVDESPFCNINDPNMSDIFYQVSLSGNSLLHVAASHGHVEIVELMARSFPLLILKKNRKGDTALHVAVRAGQINTVIKLVECAKQIPSTSNTNESLMKMKNKGGNTVLHEALLLLVEPKKSVDTLVAVARYLVTEDPEVSYHLNDITRKSPLCLAVESNNNDILDYILKALPYDDGSLVECLEGESPVHVAIQRKKFDVLKIIKEQKEVLLDLRDKEGNTPLHCASSLGYFEGVQYLVEMNSDQAFKRNKEGFYPLHLACENGHVRVVQELLRKWPDPTELMCDNDQNILHVAAKNGKEEVVRFLLKQDGLDKLINEMDENGNTPLHLAALHHHSIVVASLLWDKRLNPHLVNYHGLTAYGICQENMYGKVQDQLIDVNDGNLKASGDTDQKKSSEVKLKIRSNEFQKMITLSILYIYHDIFIRSRSWCLFEFCTKIGRRTKTRHQYSSSAIAALLMGVAFAGILQIPKDDQERQEGDDYDYNGSFYPDPLYSYIFSIAVAMNLSITAALTLCFALLLHANLTLTRILVSIAFLLLELAFAFVGNAFFSATFLTCANIAAHHSLFSVVGIREASCFKAYCRKLIMKPAHFQAAWDGNVDESPFCNINDPNMSDIFYQVSPSGNSLLHAAASRGHVEIVELMTQRFPLLILKKNRKGDTALHVAVRAGQLNTVIKLVECAKQIPSTSNTNESLMKMKNKGGNTVLHEALLLLVEPKKSVDTLVAVARYLVTEDPEVSYHLNDITRKSPLCLAVESNNNDILDYILKALPYDDGSLVECLEGESPVHVAIQRKKFDVLKIIKEQKEVLLDQRDKNDNTPLHCASSLGYFEGVHYLVEINSDQAFERNKEGFYPLHLACENGHVRVVQELLRKWPDPTELMGDNDQNILHVAAKNGKEEVVRFLLKQDGLDKLINEMDENGNTPLHLAALHHHSIVVASLLLDKRSNHHLVNYHGLTAYGICQENMHGKVLDQPIDVNDGNLKASGNTDQKKYSEVKLKIRSNEFQKMIMLSILYIYHDIFICSRSWCLLMYDELCTKIGRRTKTRHRYSSSASTRWSGMKIYGTQFRTQDLNKTLNNLFVVAALLVGVAFTGIVQMPIKDDKDGDNDYNSFSDYGSLNLYIDSIIITMNLSITAALTLCFALLLHTNLTLTRILISIAFLLLELAFAFVGFAFFAATDLTVDQYYQEDDYGVKYYINMVSSSVQLSLLTIPLLTLIFGCEVVPLIFYFVLFLIYFIFYRVGCVWV</sequence>
<keyword evidence="4" id="KW-0812">Transmembrane</keyword>
<keyword evidence="6" id="KW-1185">Reference proteome</keyword>
<dbReference type="OrthoDB" id="598775at2759"/>
<evidence type="ECO:0000256" key="3">
    <source>
        <dbReference type="PROSITE-ProRule" id="PRU00023"/>
    </source>
</evidence>
<feature type="repeat" description="ANK" evidence="3">
    <location>
        <begin position="302"/>
        <end position="325"/>
    </location>
</feature>
<feature type="transmembrane region" description="Helical" evidence="4">
    <location>
        <begin position="1243"/>
        <end position="1266"/>
    </location>
</feature>
<feature type="repeat" description="ANK" evidence="3">
    <location>
        <begin position="898"/>
        <end position="921"/>
    </location>
</feature>
<evidence type="ECO:0000313" key="5">
    <source>
        <dbReference type="EMBL" id="TXG55178.1"/>
    </source>
</evidence>
<evidence type="ECO:0000256" key="4">
    <source>
        <dbReference type="SAM" id="Phobius"/>
    </source>
</evidence>
<feature type="transmembrane region" description="Helical" evidence="4">
    <location>
        <begin position="1202"/>
        <end position="1223"/>
    </location>
</feature>
<feature type="repeat" description="ANK" evidence="3">
    <location>
        <begin position="268"/>
        <end position="300"/>
    </location>
</feature>
<proteinExistence type="predicted"/>
<feature type="repeat" description="ANK" evidence="3">
    <location>
        <begin position="372"/>
        <end position="405"/>
    </location>
</feature>
<dbReference type="PROSITE" id="PS50088">
    <property type="entry name" value="ANK_REPEAT"/>
    <property type="match status" value="11"/>
</dbReference>
<dbReference type="SMART" id="SM00248">
    <property type="entry name" value="ANK"/>
    <property type="match status" value="18"/>
</dbReference>
<dbReference type="PANTHER" id="PTHR24186">
    <property type="entry name" value="PROTEIN PHOSPHATASE 1 REGULATORY SUBUNIT"/>
    <property type="match status" value="1"/>
</dbReference>
<feature type="repeat" description="ANK" evidence="3">
    <location>
        <begin position="968"/>
        <end position="1001"/>
    </location>
</feature>
<dbReference type="SUPFAM" id="SSF48403">
    <property type="entry name" value="Ankyrin repeat"/>
    <property type="match status" value="4"/>
</dbReference>
<comment type="caution">
    <text evidence="5">The sequence shown here is derived from an EMBL/GenBank/DDBJ whole genome shotgun (WGS) entry which is preliminary data.</text>
</comment>
<dbReference type="EMBL" id="VAHF01000009">
    <property type="protein sequence ID" value="TXG55178.1"/>
    <property type="molecule type" value="Genomic_DNA"/>
</dbReference>
<keyword evidence="4" id="KW-0472">Membrane</keyword>
<dbReference type="Pfam" id="PF12796">
    <property type="entry name" value="Ank_2"/>
    <property type="match status" value="6"/>
</dbReference>
<feature type="transmembrane region" description="Helical" evidence="4">
    <location>
        <begin position="542"/>
        <end position="569"/>
    </location>
</feature>
<feature type="transmembrane region" description="Helical" evidence="4">
    <location>
        <begin position="1273"/>
        <end position="1290"/>
    </location>
</feature>
<evidence type="ECO:0000256" key="2">
    <source>
        <dbReference type="ARBA" id="ARBA00023043"/>
    </source>
</evidence>
<reference evidence="6" key="1">
    <citation type="journal article" date="2019" name="Gigascience">
        <title>De novo genome assembly of the endangered Acer yangbiense, a plant species with extremely small populations endemic to Yunnan Province, China.</title>
        <authorList>
            <person name="Yang J."/>
            <person name="Wariss H.M."/>
            <person name="Tao L."/>
            <person name="Zhang R."/>
            <person name="Yun Q."/>
            <person name="Hollingsworth P."/>
            <person name="Dao Z."/>
            <person name="Luo G."/>
            <person name="Guo H."/>
            <person name="Ma Y."/>
            <person name="Sun W."/>
        </authorList>
    </citation>
    <scope>NUCLEOTIDE SEQUENCE [LARGE SCALE GENOMIC DNA]</scope>
    <source>
        <strain evidence="6">cv. Malutang</strain>
    </source>
</reference>
<keyword evidence="1" id="KW-0677">Repeat</keyword>